<evidence type="ECO:0000313" key="2">
    <source>
        <dbReference type="Proteomes" id="UP000540128"/>
    </source>
</evidence>
<proteinExistence type="predicted"/>
<comment type="caution">
    <text evidence="1">The sequence shown here is derived from an EMBL/GenBank/DDBJ whole genome shotgun (WGS) entry which is preliminary data.</text>
</comment>
<protein>
    <submittedName>
        <fullName evidence="1">Uncharacterized protein</fullName>
    </submittedName>
</protein>
<organism evidence="1 2">
    <name type="scientific">Streptomyces odorifer</name>
    <dbReference type="NCBI Taxonomy" id="53450"/>
    <lineage>
        <taxon>Bacteria</taxon>
        <taxon>Bacillati</taxon>
        <taxon>Actinomycetota</taxon>
        <taxon>Actinomycetes</taxon>
        <taxon>Kitasatosporales</taxon>
        <taxon>Streptomycetaceae</taxon>
        <taxon>Streptomyces</taxon>
        <taxon>Streptomyces albidoflavus group</taxon>
    </lineage>
</organism>
<dbReference type="Proteomes" id="UP000540128">
    <property type="component" value="Unassembled WGS sequence"/>
</dbReference>
<gene>
    <name evidence="1" type="ORF">G6W59_11080</name>
</gene>
<keyword evidence="2" id="KW-1185">Reference proteome</keyword>
<dbReference type="AlphaFoldDB" id="A0A7Y6C8A8"/>
<accession>A0A7Y6C8A8</accession>
<reference evidence="1 2" key="1">
    <citation type="submission" date="2020-03" db="EMBL/GenBank/DDBJ databases">
        <title>Complete genome sequence of sixteen Streptomyces strains facilitates identification of candidate genes involved in plant growth-promotion in grain legumes and cereals.</title>
        <authorList>
            <person name="Gopalakrishnan S."/>
            <person name="Thakur V."/>
            <person name="Saxena R."/>
            <person name="Vadlamudi S."/>
            <person name="Purohit S."/>
            <person name="Kumar V."/>
            <person name="Rathore A."/>
            <person name="Chitikineni A."/>
            <person name="Varshney R.K."/>
        </authorList>
    </citation>
    <scope>NUCLEOTIDE SEQUENCE [LARGE SCALE GENOMIC DNA]</scope>
    <source>
        <strain evidence="1 2">KAI-180</strain>
    </source>
</reference>
<evidence type="ECO:0000313" key="1">
    <source>
        <dbReference type="EMBL" id="NUV28866.1"/>
    </source>
</evidence>
<sequence length="49" mass="5433">MELRPDADRPDRTELSYGLLRKATGRGLAREAVRAVLDGTGMSEARMRS</sequence>
<dbReference type="Gene3D" id="3.40.630.30">
    <property type="match status" value="1"/>
</dbReference>
<dbReference type="EMBL" id="JAANNT010000007">
    <property type="protein sequence ID" value="NUV28866.1"/>
    <property type="molecule type" value="Genomic_DNA"/>
</dbReference>
<name>A0A7Y6C8A8_9ACTN</name>